<organism evidence="3 4">
    <name type="scientific">Natronosalvus hydrolyticus</name>
    <dbReference type="NCBI Taxonomy" id="2979988"/>
    <lineage>
        <taxon>Archaea</taxon>
        <taxon>Methanobacteriati</taxon>
        <taxon>Methanobacteriota</taxon>
        <taxon>Stenosarchaea group</taxon>
        <taxon>Halobacteria</taxon>
        <taxon>Halobacteriales</taxon>
        <taxon>Natrialbaceae</taxon>
        <taxon>Natronosalvus</taxon>
    </lineage>
</organism>
<feature type="domain" description="DUF8074" evidence="2">
    <location>
        <begin position="1"/>
        <end position="67"/>
    </location>
</feature>
<reference evidence="3 4" key="1">
    <citation type="submission" date="2022-09" db="EMBL/GenBank/DDBJ databases">
        <title>Enrichment on poylsaccharides allowed isolation of novel metabolic and taxonomic groups of Haloarchaea.</title>
        <authorList>
            <person name="Sorokin D.Y."/>
            <person name="Elcheninov A.G."/>
            <person name="Khizhniak T.V."/>
            <person name="Kolganova T.V."/>
            <person name="Kublanov I.V."/>
        </authorList>
    </citation>
    <scope>NUCLEOTIDE SEQUENCE [LARGE SCALE GENOMIC DNA]</scope>
    <source>
        <strain evidence="3 4">AArc-curdl1</strain>
    </source>
</reference>
<keyword evidence="1" id="KW-1133">Transmembrane helix</keyword>
<dbReference type="InterPro" id="IPR058387">
    <property type="entry name" value="DUF8074"/>
</dbReference>
<keyword evidence="4" id="KW-1185">Reference proteome</keyword>
<evidence type="ECO:0000259" key="2">
    <source>
        <dbReference type="Pfam" id="PF26275"/>
    </source>
</evidence>
<dbReference type="AlphaFoldDB" id="A0AAP2Z6V5"/>
<evidence type="ECO:0000313" key="4">
    <source>
        <dbReference type="Proteomes" id="UP001321047"/>
    </source>
</evidence>
<gene>
    <name evidence="3" type="ORF">OB919_04410</name>
</gene>
<evidence type="ECO:0000256" key="1">
    <source>
        <dbReference type="SAM" id="Phobius"/>
    </source>
</evidence>
<sequence length="72" mass="8310">MQLTITDLTIFVYNIGVVLSGGYIVFAFDIQDRTLLFVTMLIFAVFWTLYFKFYMVSRLSSQMTSDTEGVET</sequence>
<comment type="caution">
    <text evidence="3">The sequence shown here is derived from an EMBL/GenBank/DDBJ whole genome shotgun (WGS) entry which is preliminary data.</text>
</comment>
<dbReference type="RefSeq" id="WP_342806789.1">
    <property type="nucleotide sequence ID" value="NZ_JAOPJZ010000002.1"/>
</dbReference>
<name>A0AAP2Z6V5_9EURY</name>
<feature type="transmembrane region" description="Helical" evidence="1">
    <location>
        <begin position="7"/>
        <end position="28"/>
    </location>
</feature>
<feature type="transmembrane region" description="Helical" evidence="1">
    <location>
        <begin position="34"/>
        <end position="53"/>
    </location>
</feature>
<accession>A0AAP2Z6V5</accession>
<keyword evidence="1" id="KW-0812">Transmembrane</keyword>
<proteinExistence type="predicted"/>
<dbReference type="EMBL" id="JAOPJZ010000002">
    <property type="protein sequence ID" value="MCU4751230.1"/>
    <property type="molecule type" value="Genomic_DNA"/>
</dbReference>
<keyword evidence="1" id="KW-0472">Membrane</keyword>
<dbReference type="Proteomes" id="UP001321047">
    <property type="component" value="Unassembled WGS sequence"/>
</dbReference>
<evidence type="ECO:0000313" key="3">
    <source>
        <dbReference type="EMBL" id="MCU4751230.1"/>
    </source>
</evidence>
<dbReference type="Pfam" id="PF26275">
    <property type="entry name" value="DUF8074"/>
    <property type="match status" value="1"/>
</dbReference>
<protein>
    <recommendedName>
        <fullName evidence="2">DUF8074 domain-containing protein</fullName>
    </recommendedName>
</protein>